<dbReference type="InterPro" id="IPR002934">
    <property type="entry name" value="Polymerase_NTP_transf_dom"/>
</dbReference>
<keyword evidence="3" id="KW-1185">Reference proteome</keyword>
<dbReference type="CDD" id="cd05403">
    <property type="entry name" value="NT_KNTase_like"/>
    <property type="match status" value="1"/>
</dbReference>
<dbReference type="Gene3D" id="3.30.460.10">
    <property type="entry name" value="Beta Polymerase, domain 2"/>
    <property type="match status" value="1"/>
</dbReference>
<dbReference type="InterPro" id="IPR043519">
    <property type="entry name" value="NT_sf"/>
</dbReference>
<organism evidence="2 3">
    <name type="scientific">Brachybacterium hainanense</name>
    <dbReference type="NCBI Taxonomy" id="1541174"/>
    <lineage>
        <taxon>Bacteria</taxon>
        <taxon>Bacillati</taxon>
        <taxon>Actinomycetota</taxon>
        <taxon>Actinomycetes</taxon>
        <taxon>Micrococcales</taxon>
        <taxon>Dermabacteraceae</taxon>
        <taxon>Brachybacterium</taxon>
    </lineage>
</organism>
<protein>
    <submittedName>
        <fullName evidence="2">Nucleotidyltransferase domain-containing protein</fullName>
    </submittedName>
</protein>
<sequence length="262" mass="28731">MEHQERALAAYVEQVAADRAVLGVVLVGSLARGTEREDSDVDVYLVLDAARFEQLGREDRWAWTDRTGLDYPGSYIDVKAASLGYLRAAARTGDDPTRASFAGARIAFSRCEELPTLVSAIPLLSKDAWAGRVRSHLAQAHLHGGYFLRQAEQRGDPFLLQHASTHLALSAARAALAADHRLMPGAKYIHHLVREVPSPGGFVDTWDRLVSTPSIETARALVEILDSWLGPEGGMGVDESLSVFIRDNELAWLRGTLPAEYF</sequence>
<feature type="domain" description="Polymerase nucleotidyl transferase" evidence="1">
    <location>
        <begin position="18"/>
        <end position="54"/>
    </location>
</feature>
<dbReference type="RefSeq" id="WP_376977713.1">
    <property type="nucleotide sequence ID" value="NZ_JBHLSV010000002.1"/>
</dbReference>
<evidence type="ECO:0000259" key="1">
    <source>
        <dbReference type="Pfam" id="PF01909"/>
    </source>
</evidence>
<comment type="caution">
    <text evidence="2">The sequence shown here is derived from an EMBL/GenBank/DDBJ whole genome shotgun (WGS) entry which is preliminary data.</text>
</comment>
<dbReference type="Pfam" id="PF01909">
    <property type="entry name" value="NTP_transf_2"/>
    <property type="match status" value="1"/>
</dbReference>
<dbReference type="SUPFAM" id="SSF81301">
    <property type="entry name" value="Nucleotidyltransferase"/>
    <property type="match status" value="1"/>
</dbReference>
<dbReference type="Proteomes" id="UP001589793">
    <property type="component" value="Unassembled WGS sequence"/>
</dbReference>
<proteinExistence type="predicted"/>
<evidence type="ECO:0000313" key="2">
    <source>
        <dbReference type="EMBL" id="MFC0672709.1"/>
    </source>
</evidence>
<evidence type="ECO:0000313" key="3">
    <source>
        <dbReference type="Proteomes" id="UP001589793"/>
    </source>
</evidence>
<gene>
    <name evidence="2" type="ORF">ACFFF6_01930</name>
</gene>
<name>A0ABV6R6U4_9MICO</name>
<reference evidence="2 3" key="1">
    <citation type="submission" date="2024-09" db="EMBL/GenBank/DDBJ databases">
        <authorList>
            <person name="Sun Q."/>
            <person name="Mori K."/>
        </authorList>
    </citation>
    <scope>NUCLEOTIDE SEQUENCE [LARGE SCALE GENOMIC DNA]</scope>
    <source>
        <strain evidence="2 3">CICC 10874</strain>
    </source>
</reference>
<dbReference type="EMBL" id="JBHLSV010000002">
    <property type="protein sequence ID" value="MFC0672709.1"/>
    <property type="molecule type" value="Genomic_DNA"/>
</dbReference>
<accession>A0ABV6R6U4</accession>